<organism evidence="2 3">
    <name type="scientific">Herbaspirillum huttiense subsp. lycopersici</name>
    <dbReference type="NCBI Taxonomy" id="3074428"/>
    <lineage>
        <taxon>Bacteria</taxon>
        <taxon>Pseudomonadati</taxon>
        <taxon>Pseudomonadota</taxon>
        <taxon>Betaproteobacteria</taxon>
        <taxon>Burkholderiales</taxon>
        <taxon>Oxalobacteraceae</taxon>
        <taxon>Herbaspirillum</taxon>
    </lineage>
</organism>
<sequence>MGSVIQHVGSLGAGALTKLTTNTLLGIQVSVLGELIGLLRHAGADVAKVLEAVAATPVWSPVAGRVAGSMLAGGFAPQFPVELIEKDFTYTVDTATSELMVPTIAAARGVFRAAMECGLGKENMTAVVKLFTEPARST</sequence>
<feature type="domain" description="3-hydroxyisobutyrate dehydrogenase-like NAD-binding" evidence="1">
    <location>
        <begin position="12"/>
        <end position="130"/>
    </location>
</feature>
<proteinExistence type="predicted"/>
<dbReference type="Gene3D" id="1.10.1040.10">
    <property type="entry name" value="N-(1-d-carboxylethyl)-l-norvaline Dehydrogenase, domain 2"/>
    <property type="match status" value="1"/>
</dbReference>
<dbReference type="Proteomes" id="UP001246576">
    <property type="component" value="Unassembled WGS sequence"/>
</dbReference>
<evidence type="ECO:0000313" key="3">
    <source>
        <dbReference type="Proteomes" id="UP001246576"/>
    </source>
</evidence>
<evidence type="ECO:0000313" key="2">
    <source>
        <dbReference type="EMBL" id="MDR9847823.1"/>
    </source>
</evidence>
<reference evidence="2" key="1">
    <citation type="submission" date="2023-09" db="EMBL/GenBank/DDBJ databases">
        <title>Description of first Herbaspirillum huttiense subsp. nephrolepsisexaltata and Herbaspirillum huttiense subsp. lycopersicon.</title>
        <authorList>
            <person name="Poudel M."/>
            <person name="Sharma A."/>
            <person name="Goss E."/>
            <person name="Tapia J.H."/>
            <person name="Harmon C.M."/>
            <person name="Jones J.B."/>
        </authorList>
    </citation>
    <scope>NUCLEOTIDE SEQUENCE</scope>
    <source>
        <strain evidence="2">SE1</strain>
    </source>
</reference>
<dbReference type="InterPro" id="IPR008927">
    <property type="entry name" value="6-PGluconate_DH-like_C_sf"/>
</dbReference>
<keyword evidence="3" id="KW-1185">Reference proteome</keyword>
<evidence type="ECO:0000259" key="1">
    <source>
        <dbReference type="Pfam" id="PF14833"/>
    </source>
</evidence>
<protein>
    <submittedName>
        <fullName evidence="2">NAD-binding protein</fullName>
    </submittedName>
</protein>
<accession>A0ABU2EJ24</accession>
<dbReference type="InterPro" id="IPR029154">
    <property type="entry name" value="HIBADH-like_NADP-bd"/>
</dbReference>
<dbReference type="EMBL" id="JAVLSJ010000002">
    <property type="protein sequence ID" value="MDR9847823.1"/>
    <property type="molecule type" value="Genomic_DNA"/>
</dbReference>
<dbReference type="InterPro" id="IPR013328">
    <property type="entry name" value="6PGD_dom2"/>
</dbReference>
<dbReference type="PANTHER" id="PTHR43060:SF15">
    <property type="entry name" value="3-HYDROXYISOBUTYRATE DEHYDROGENASE-LIKE 1, MITOCHONDRIAL-RELATED"/>
    <property type="match status" value="1"/>
</dbReference>
<dbReference type="SUPFAM" id="SSF48179">
    <property type="entry name" value="6-phosphogluconate dehydrogenase C-terminal domain-like"/>
    <property type="match status" value="1"/>
</dbReference>
<comment type="caution">
    <text evidence="2">The sequence shown here is derived from an EMBL/GenBank/DDBJ whole genome shotgun (WGS) entry which is preliminary data.</text>
</comment>
<dbReference type="Pfam" id="PF14833">
    <property type="entry name" value="NAD_binding_11"/>
    <property type="match status" value="1"/>
</dbReference>
<dbReference type="PANTHER" id="PTHR43060">
    <property type="entry name" value="3-HYDROXYISOBUTYRATE DEHYDROGENASE-LIKE 1, MITOCHONDRIAL-RELATED"/>
    <property type="match status" value="1"/>
</dbReference>
<name>A0ABU2EJ24_9BURK</name>
<gene>
    <name evidence="2" type="ORF">RI048_06310</name>
</gene>